<name>A0ABY6IYZ8_9BACT</name>
<reference evidence="2" key="1">
    <citation type="submission" date="2022-10" db="EMBL/GenBank/DDBJ databases">
        <title>Chitinophaga sp. nov., isolated from soil.</title>
        <authorList>
            <person name="Jeon C.O."/>
        </authorList>
    </citation>
    <scope>NUCLEOTIDE SEQUENCE</scope>
    <source>
        <strain evidence="2">R8</strain>
    </source>
</reference>
<evidence type="ECO:0000313" key="2">
    <source>
        <dbReference type="EMBL" id="UYQ91361.1"/>
    </source>
</evidence>
<keyword evidence="1" id="KW-0732">Signal</keyword>
<feature type="signal peptide" evidence="1">
    <location>
        <begin position="1"/>
        <end position="24"/>
    </location>
</feature>
<gene>
    <name evidence="2" type="ORF">MKQ68_14805</name>
</gene>
<dbReference type="Proteomes" id="UP001162741">
    <property type="component" value="Chromosome"/>
</dbReference>
<dbReference type="EMBL" id="CP107006">
    <property type="protein sequence ID" value="UYQ91361.1"/>
    <property type="molecule type" value="Genomic_DNA"/>
</dbReference>
<organism evidence="2 3">
    <name type="scientific">Chitinophaga horti</name>
    <dbReference type="NCBI Taxonomy" id="2920382"/>
    <lineage>
        <taxon>Bacteria</taxon>
        <taxon>Pseudomonadati</taxon>
        <taxon>Bacteroidota</taxon>
        <taxon>Chitinophagia</taxon>
        <taxon>Chitinophagales</taxon>
        <taxon>Chitinophagaceae</taxon>
        <taxon>Chitinophaga</taxon>
    </lineage>
</organism>
<proteinExistence type="predicted"/>
<accession>A0ABY6IYZ8</accession>
<sequence>MNKYLKAPKLLLLAIMLAPQLLMAQKIKVVSGDVAAFKNIDTFNTVFTYNNLKVGKEGDEKNYIDRKKADYNKKEAGKGDAWEKAWKEDRSSRYEPKFNELFSKTSEHAAGDFKTARYTLLVNTTFIEPGFNVGIHRERARVDTEITLVETANPTKELVKFTVDDTPGGDVFGFDYDSGVRISEAYALTGKALAKYISKKIN</sequence>
<dbReference type="RefSeq" id="WP_264279807.1">
    <property type="nucleotide sequence ID" value="NZ_CP107006.1"/>
</dbReference>
<feature type="chain" id="PRO_5046211357" description="DUF4468 domain-containing protein" evidence="1">
    <location>
        <begin position="25"/>
        <end position="202"/>
    </location>
</feature>
<evidence type="ECO:0000313" key="3">
    <source>
        <dbReference type="Proteomes" id="UP001162741"/>
    </source>
</evidence>
<evidence type="ECO:0008006" key="4">
    <source>
        <dbReference type="Google" id="ProtNLM"/>
    </source>
</evidence>
<keyword evidence="3" id="KW-1185">Reference proteome</keyword>
<protein>
    <recommendedName>
        <fullName evidence="4">DUF4468 domain-containing protein</fullName>
    </recommendedName>
</protein>
<evidence type="ECO:0000256" key="1">
    <source>
        <dbReference type="SAM" id="SignalP"/>
    </source>
</evidence>